<evidence type="ECO:0000256" key="2">
    <source>
        <dbReference type="ARBA" id="ARBA00023157"/>
    </source>
</evidence>
<sequence length="140" mass="15673">MELQSNPEGVTWKGSKKFYRSGPWNGIGFSGAPEIKANSLFYFNFISNDQEVSYSFSRILTVLDFANEHEEAKAKPKIRIAVITVATIAVILGMLVAIYYLRKRKAKGAGKLIKPIAFTKLQSAQVTLDRSLSLNCKVRR</sequence>
<evidence type="ECO:0000313" key="6">
    <source>
        <dbReference type="Proteomes" id="UP001151529"/>
    </source>
</evidence>
<keyword evidence="6" id="KW-1185">Reference proteome</keyword>
<organism evidence="5 6">
    <name type="scientific">Salix viminalis</name>
    <name type="common">Common osier</name>
    <name type="synonym">Basket willow</name>
    <dbReference type="NCBI Taxonomy" id="40686"/>
    <lineage>
        <taxon>Eukaryota</taxon>
        <taxon>Viridiplantae</taxon>
        <taxon>Streptophyta</taxon>
        <taxon>Embryophyta</taxon>
        <taxon>Tracheophyta</taxon>
        <taxon>Spermatophyta</taxon>
        <taxon>Magnoliopsida</taxon>
        <taxon>eudicotyledons</taxon>
        <taxon>Gunneridae</taxon>
        <taxon>Pentapetalae</taxon>
        <taxon>rosids</taxon>
        <taxon>fabids</taxon>
        <taxon>Malpighiales</taxon>
        <taxon>Salicaceae</taxon>
        <taxon>Saliceae</taxon>
        <taxon>Salix</taxon>
    </lineage>
</organism>
<dbReference type="EMBL" id="JAPFFL010000005">
    <property type="protein sequence ID" value="KAJ6724374.1"/>
    <property type="molecule type" value="Genomic_DNA"/>
</dbReference>
<dbReference type="Pfam" id="PF00954">
    <property type="entry name" value="S_locus_glycop"/>
    <property type="match status" value="1"/>
</dbReference>
<evidence type="ECO:0000256" key="1">
    <source>
        <dbReference type="ARBA" id="ARBA00022729"/>
    </source>
</evidence>
<dbReference type="InterPro" id="IPR000858">
    <property type="entry name" value="S_locus_glycoprot_dom"/>
</dbReference>
<dbReference type="GO" id="GO:0048544">
    <property type="term" value="P:recognition of pollen"/>
    <property type="evidence" value="ECO:0007669"/>
    <property type="project" value="InterPro"/>
</dbReference>
<reference evidence="5" key="1">
    <citation type="submission" date="2022-11" db="EMBL/GenBank/DDBJ databases">
        <authorList>
            <person name="Hyden B.L."/>
            <person name="Feng K."/>
            <person name="Yates T."/>
            <person name="Jawdy S."/>
            <person name="Smart L.B."/>
            <person name="Muchero W."/>
        </authorList>
    </citation>
    <scope>NUCLEOTIDE SEQUENCE</scope>
    <source>
        <tissue evidence="5">Shoot tip</tissue>
    </source>
</reference>
<feature type="transmembrane region" description="Helical" evidence="3">
    <location>
        <begin position="78"/>
        <end position="101"/>
    </location>
</feature>
<proteinExistence type="predicted"/>
<keyword evidence="1" id="KW-0732">Signal</keyword>
<reference evidence="5" key="2">
    <citation type="journal article" date="2023" name="Int. J. Mol. Sci.">
        <title>De Novo Assembly and Annotation of 11 Diverse Shrub Willow (Salix) Genomes Reveals Novel Gene Organization in Sex-Linked Regions.</title>
        <authorList>
            <person name="Hyden B."/>
            <person name="Feng K."/>
            <person name="Yates T.B."/>
            <person name="Jawdy S."/>
            <person name="Cereghino C."/>
            <person name="Smart L.B."/>
            <person name="Muchero W."/>
        </authorList>
    </citation>
    <scope>NUCLEOTIDE SEQUENCE [LARGE SCALE GENOMIC DNA]</scope>
    <source>
        <tissue evidence="5">Shoot tip</tissue>
    </source>
</reference>
<comment type="caution">
    <text evidence="5">The sequence shown here is derived from an EMBL/GenBank/DDBJ whole genome shotgun (WGS) entry which is preliminary data.</text>
</comment>
<evidence type="ECO:0000313" key="5">
    <source>
        <dbReference type="EMBL" id="KAJ6724374.1"/>
    </source>
</evidence>
<evidence type="ECO:0000259" key="4">
    <source>
        <dbReference type="Pfam" id="PF00954"/>
    </source>
</evidence>
<dbReference type="AlphaFoldDB" id="A0A9Q0U6J7"/>
<keyword evidence="3" id="KW-0472">Membrane</keyword>
<gene>
    <name evidence="5" type="ORF">OIU85_022312</name>
</gene>
<keyword evidence="3" id="KW-1133">Transmembrane helix</keyword>
<dbReference type="OrthoDB" id="1922443at2759"/>
<evidence type="ECO:0000256" key="3">
    <source>
        <dbReference type="SAM" id="Phobius"/>
    </source>
</evidence>
<keyword evidence="5" id="KW-0808">Transferase</keyword>
<keyword evidence="5" id="KW-0675">Receptor</keyword>
<keyword evidence="5" id="KW-0418">Kinase</keyword>
<name>A0A9Q0U6J7_SALVM</name>
<feature type="domain" description="S-locus glycoprotein" evidence="4">
    <location>
        <begin position="19"/>
        <end position="57"/>
    </location>
</feature>
<keyword evidence="3" id="KW-0812">Transmembrane</keyword>
<accession>A0A9Q0U6J7</accession>
<dbReference type="GO" id="GO:0016301">
    <property type="term" value="F:kinase activity"/>
    <property type="evidence" value="ECO:0007669"/>
    <property type="project" value="UniProtKB-KW"/>
</dbReference>
<keyword evidence="2" id="KW-1015">Disulfide bond</keyword>
<dbReference type="Proteomes" id="UP001151529">
    <property type="component" value="Chromosome 11"/>
</dbReference>
<protein>
    <submittedName>
        <fullName evidence="5">RECEPTOR-LIKE SERINE/THREONINE-PROTEIN KINASE SD1-8</fullName>
    </submittedName>
</protein>